<dbReference type="KEGG" id="pasa:BAOM_3559"/>
<dbReference type="InterPro" id="IPR004843">
    <property type="entry name" value="Calcineurin-like_PHP"/>
</dbReference>
<accession>A0A3T0KV05</accession>
<dbReference type="Proteomes" id="UP000283095">
    <property type="component" value="Chromosome"/>
</dbReference>
<dbReference type="EMBL" id="CP026095">
    <property type="protein sequence ID" value="AZV44168.1"/>
    <property type="molecule type" value="Genomic_DNA"/>
</dbReference>
<dbReference type="OrthoDB" id="9780884at2"/>
<sequence length="278" mass="31587">MQYIVVFIIIVLIVLIIALTVLSFYMYRTAQLERIVYQDLYFSNLPKHFGDVRIFFISDVHKRIISDQIIAKVQQQVDLVIIGGDLTERTVPFAHVEQNLAKLKNIGAPLYFVWGNNDYEVDVHELDARLLQYGVTILANTAVHLEAKQGEKMTLLGIEDITVERDRLDMALADACNVKDAFRILVSHNPKVKAQVQEEHRISLVLSGHTHGGQVRFLGYGPYKLGDTEMFNNCVYVTSNGYGTSTIPMRLTAKPETHLFTLKRGHHTSIGEKKEVQF</sequence>
<dbReference type="RefSeq" id="WP_127761200.1">
    <property type="nucleotide sequence ID" value="NZ_CP026095.1"/>
</dbReference>
<name>A0A3T0KV05_9BACI</name>
<organism evidence="1 2">
    <name type="scientific">Peribacillus asahii</name>
    <dbReference type="NCBI Taxonomy" id="228899"/>
    <lineage>
        <taxon>Bacteria</taxon>
        <taxon>Bacillati</taxon>
        <taxon>Bacillota</taxon>
        <taxon>Bacilli</taxon>
        <taxon>Bacillales</taxon>
        <taxon>Bacillaceae</taxon>
        <taxon>Peribacillus</taxon>
    </lineage>
</organism>
<protein>
    <submittedName>
        <fullName evidence="1">Metallophosphoesterase</fullName>
    </submittedName>
</protein>
<dbReference type="Pfam" id="PF00149">
    <property type="entry name" value="Metallophos"/>
    <property type="match status" value="1"/>
</dbReference>
<dbReference type="InterPro" id="IPR029052">
    <property type="entry name" value="Metallo-depent_PP-like"/>
</dbReference>
<reference evidence="1 2" key="1">
    <citation type="submission" date="2018-01" db="EMBL/GenBank/DDBJ databases">
        <title>Bacillus asahii Genome sequencing and assembly.</title>
        <authorList>
            <person name="Jiang H."/>
            <person name="Feng Y."/>
            <person name="Zhao F."/>
            <person name="Lin X."/>
        </authorList>
    </citation>
    <scope>NUCLEOTIDE SEQUENCE [LARGE SCALE GENOMIC DNA]</scope>
    <source>
        <strain evidence="1 2">OM18</strain>
    </source>
</reference>
<dbReference type="GO" id="GO:0008758">
    <property type="term" value="F:UDP-2,3-diacylglucosamine hydrolase activity"/>
    <property type="evidence" value="ECO:0007669"/>
    <property type="project" value="TreeGrafter"/>
</dbReference>
<evidence type="ECO:0000313" key="1">
    <source>
        <dbReference type="EMBL" id="AZV44168.1"/>
    </source>
</evidence>
<dbReference type="Gene3D" id="3.60.21.10">
    <property type="match status" value="1"/>
</dbReference>
<dbReference type="PANTHER" id="PTHR31302">
    <property type="entry name" value="TRANSMEMBRANE PROTEIN WITH METALLOPHOSPHOESTERASE DOMAIN-RELATED"/>
    <property type="match status" value="1"/>
</dbReference>
<dbReference type="GO" id="GO:0009245">
    <property type="term" value="P:lipid A biosynthetic process"/>
    <property type="evidence" value="ECO:0007669"/>
    <property type="project" value="TreeGrafter"/>
</dbReference>
<dbReference type="InterPro" id="IPR051158">
    <property type="entry name" value="Metallophosphoesterase_sf"/>
</dbReference>
<dbReference type="GO" id="GO:0016020">
    <property type="term" value="C:membrane"/>
    <property type="evidence" value="ECO:0007669"/>
    <property type="project" value="GOC"/>
</dbReference>
<dbReference type="PANTHER" id="PTHR31302:SF32">
    <property type="entry name" value="PHOSPHOESTERASE"/>
    <property type="match status" value="1"/>
</dbReference>
<proteinExistence type="predicted"/>
<evidence type="ECO:0000313" key="2">
    <source>
        <dbReference type="Proteomes" id="UP000283095"/>
    </source>
</evidence>
<dbReference type="SUPFAM" id="SSF56300">
    <property type="entry name" value="Metallo-dependent phosphatases"/>
    <property type="match status" value="1"/>
</dbReference>
<gene>
    <name evidence="1" type="ORF">BAOM_3559</name>
</gene>
<dbReference type="AlphaFoldDB" id="A0A3T0KV05"/>